<dbReference type="eggNOG" id="COG0346">
    <property type="taxonomic scope" value="Bacteria"/>
</dbReference>
<dbReference type="CDD" id="cd07249">
    <property type="entry name" value="MMCE"/>
    <property type="match status" value="1"/>
</dbReference>
<dbReference type="EMBL" id="CP001101">
    <property type="protein sequence ID" value="ACE04109.1"/>
    <property type="molecule type" value="Genomic_DNA"/>
</dbReference>
<dbReference type="KEGG" id="cpb:Cphamn1_1175"/>
<dbReference type="NCBIfam" id="TIGR03081">
    <property type="entry name" value="metmalonyl_epim"/>
    <property type="match status" value="1"/>
</dbReference>
<dbReference type="InterPro" id="IPR017515">
    <property type="entry name" value="MeMalonyl-CoA_epimerase"/>
</dbReference>
<dbReference type="GO" id="GO:0046491">
    <property type="term" value="P:L-methylmalonyl-CoA metabolic process"/>
    <property type="evidence" value="ECO:0007669"/>
    <property type="project" value="TreeGrafter"/>
</dbReference>
<dbReference type="InterPro" id="IPR051785">
    <property type="entry name" value="MMCE/EMCE_epimerase"/>
</dbReference>
<sequence length="134" mass="14742">MISNIDHIAIAVHDLEKALAQFSVLTGASDEQIRIEEVPSEKVRVAFITIGNSRIELIESMETESPIAKFLEKRGEGLHHIALETTDLEAETARTEQAGISPLSAPSSGAGKKKIVFFNPKDTNRVLIEFVQKM</sequence>
<gene>
    <name evidence="4" type="ordered locus">Cphamn1_1175</name>
</gene>
<dbReference type="InterPro" id="IPR029068">
    <property type="entry name" value="Glyas_Bleomycin-R_OHBP_Dase"/>
</dbReference>
<dbReference type="PANTHER" id="PTHR43048">
    <property type="entry name" value="METHYLMALONYL-COA EPIMERASE"/>
    <property type="match status" value="1"/>
</dbReference>
<dbReference type="STRING" id="331678.Cphamn1_1175"/>
<dbReference type="GO" id="GO:0004493">
    <property type="term" value="F:methylmalonyl-CoA epimerase activity"/>
    <property type="evidence" value="ECO:0007669"/>
    <property type="project" value="TreeGrafter"/>
</dbReference>
<comment type="similarity">
    <text evidence="1">Belongs to the methylmalonyl-CoA epimerase family.</text>
</comment>
<feature type="domain" description="VOC" evidence="3">
    <location>
        <begin position="4"/>
        <end position="133"/>
    </location>
</feature>
<dbReference type="InterPro" id="IPR037523">
    <property type="entry name" value="VOC_core"/>
</dbReference>
<evidence type="ECO:0000256" key="1">
    <source>
        <dbReference type="ARBA" id="ARBA00009308"/>
    </source>
</evidence>
<evidence type="ECO:0000313" key="4">
    <source>
        <dbReference type="EMBL" id="ACE04109.1"/>
    </source>
</evidence>
<dbReference type="PANTHER" id="PTHR43048:SF3">
    <property type="entry name" value="METHYLMALONYL-COA EPIMERASE, MITOCHONDRIAL"/>
    <property type="match status" value="1"/>
</dbReference>
<name>B3EQS8_CHLPB</name>
<accession>B3EQS8</accession>
<dbReference type="PROSITE" id="PS51819">
    <property type="entry name" value="VOC"/>
    <property type="match status" value="1"/>
</dbReference>
<protein>
    <submittedName>
        <fullName evidence="4">Methylmalonyl-CoA epimerase</fullName>
    </submittedName>
</protein>
<organism evidence="4">
    <name type="scientific">Chlorobium phaeobacteroides (strain BS1)</name>
    <dbReference type="NCBI Taxonomy" id="331678"/>
    <lineage>
        <taxon>Bacteria</taxon>
        <taxon>Pseudomonadati</taxon>
        <taxon>Chlorobiota</taxon>
        <taxon>Chlorobiia</taxon>
        <taxon>Chlorobiales</taxon>
        <taxon>Chlorobiaceae</taxon>
        <taxon>Chlorobium/Pelodictyon group</taxon>
        <taxon>Chlorobium</taxon>
    </lineage>
</organism>
<dbReference type="Pfam" id="PF13669">
    <property type="entry name" value="Glyoxalase_4"/>
    <property type="match status" value="1"/>
</dbReference>
<dbReference type="AlphaFoldDB" id="B3EQS8"/>
<evidence type="ECO:0000256" key="2">
    <source>
        <dbReference type="ARBA" id="ARBA00022723"/>
    </source>
</evidence>
<dbReference type="Gene3D" id="3.10.180.10">
    <property type="entry name" value="2,3-Dihydroxybiphenyl 1,2-Dioxygenase, domain 1"/>
    <property type="match status" value="1"/>
</dbReference>
<dbReference type="GO" id="GO:0046872">
    <property type="term" value="F:metal ion binding"/>
    <property type="evidence" value="ECO:0007669"/>
    <property type="project" value="UniProtKB-KW"/>
</dbReference>
<keyword evidence="2" id="KW-0479">Metal-binding</keyword>
<evidence type="ECO:0000259" key="3">
    <source>
        <dbReference type="PROSITE" id="PS51819"/>
    </source>
</evidence>
<dbReference type="SUPFAM" id="SSF54593">
    <property type="entry name" value="Glyoxalase/Bleomycin resistance protein/Dihydroxybiphenyl dioxygenase"/>
    <property type="match status" value="1"/>
</dbReference>
<dbReference type="OrthoDB" id="9788468at2"/>
<proteinExistence type="inferred from homology"/>
<reference evidence="4" key="1">
    <citation type="submission" date="2008-06" db="EMBL/GenBank/DDBJ databases">
        <title>Complete sequence of Chlorobium phaeobacteroides BS1.</title>
        <authorList>
            <consortium name="US DOE Joint Genome Institute"/>
            <person name="Lucas S."/>
            <person name="Copeland A."/>
            <person name="Lapidus A."/>
            <person name="Glavina del Rio T."/>
            <person name="Dalin E."/>
            <person name="Tice H."/>
            <person name="Bruce D."/>
            <person name="Goodwin L."/>
            <person name="Pitluck S."/>
            <person name="Schmutz J."/>
            <person name="Larimer F."/>
            <person name="Land M."/>
            <person name="Hauser L."/>
            <person name="Kyrpides N."/>
            <person name="Ovchinnikova G."/>
            <person name="Li T."/>
            <person name="Liu Z."/>
            <person name="Zhao F."/>
            <person name="Overmann J."/>
            <person name="Bryant D.A."/>
            <person name="Richardson P."/>
        </authorList>
    </citation>
    <scope>NUCLEOTIDE SEQUENCE [LARGE SCALE GENOMIC DNA]</scope>
    <source>
        <strain evidence="4">BS1</strain>
    </source>
</reference>
<dbReference type="HOGENOM" id="CLU_046006_5_2_10"/>